<proteinExistence type="predicted"/>
<accession>A0A9X4M9I8</accession>
<organism evidence="2 3">
    <name type="scientific">Speluncibacter jeojiensis</name>
    <dbReference type="NCBI Taxonomy" id="2710754"/>
    <lineage>
        <taxon>Bacteria</taxon>
        <taxon>Bacillati</taxon>
        <taxon>Actinomycetota</taxon>
        <taxon>Actinomycetes</taxon>
        <taxon>Mycobacteriales</taxon>
        <taxon>Speluncibacteraceae</taxon>
        <taxon>Speluncibacter</taxon>
    </lineage>
</organism>
<evidence type="ECO:0000256" key="1">
    <source>
        <dbReference type="SAM" id="MobiDB-lite"/>
    </source>
</evidence>
<comment type="caution">
    <text evidence="2">The sequence shown here is derived from an EMBL/GenBank/DDBJ whole genome shotgun (WGS) entry which is preliminary data.</text>
</comment>
<dbReference type="EMBL" id="JANRHA010000014">
    <property type="protein sequence ID" value="MDG3016486.1"/>
    <property type="molecule type" value="Genomic_DNA"/>
</dbReference>
<evidence type="ECO:0000313" key="2">
    <source>
        <dbReference type="EMBL" id="MDG3016486.1"/>
    </source>
</evidence>
<name>A0A9X4M9I8_9ACTN</name>
<dbReference type="AlphaFoldDB" id="A0A9X4M9I8"/>
<protein>
    <submittedName>
        <fullName evidence="2">Primosomal protein</fullName>
    </submittedName>
</protein>
<reference evidence="2" key="1">
    <citation type="submission" date="2022-08" db="EMBL/GenBank/DDBJ databases">
        <title>Genome analysis of Corynebacteriales strain.</title>
        <authorList>
            <person name="Lee S.D."/>
        </authorList>
    </citation>
    <scope>NUCLEOTIDE SEQUENCE</scope>
    <source>
        <strain evidence="2">D3-21</strain>
    </source>
</reference>
<dbReference type="RefSeq" id="WP_332520552.1">
    <property type="nucleotide sequence ID" value="NZ_JANRHA010000014.1"/>
</dbReference>
<dbReference type="Proteomes" id="UP001152755">
    <property type="component" value="Unassembled WGS sequence"/>
</dbReference>
<evidence type="ECO:0000313" key="3">
    <source>
        <dbReference type="Proteomes" id="UP001152755"/>
    </source>
</evidence>
<gene>
    <name evidence="2" type="ORF">NVS88_18180</name>
</gene>
<feature type="region of interest" description="Disordered" evidence="1">
    <location>
        <begin position="215"/>
        <end position="240"/>
    </location>
</feature>
<keyword evidence="3" id="KW-1185">Reference proteome</keyword>
<sequence length="419" mass="45547">MAGDIVPIELGLTDGDLVTLWAPEWREGDDEWEAFLGRDEDLFGFESVAELVAFIRTEKEHDLDEHPSWSVFAALSADEFEPDDEHSYDLIGVPEMAAGDPSPEIVAELEGCLSIVRSIGEVCELDVVTRFFHANPVLGAVSSGMSTFYGKDGEALWTDIGLAVAKGWDAVLDAVDHIITTPDVDQAAVAVAEAELLAAAENEVDTDDVDEADEDLDLLDEDESGPTDSDDDEDGDDESFWSEVGIDPVRIITRDGTYYSLRCYLDDAPVFLGRGGLISVFASERALARYLADAHDHDLAQVSTYEDIVHAATDGSLEIEVTEENVYVLPGLAEDIAEGPAAIDAEQLELAVELVSDAADWADDDSVKSALVTSNPLGWLFSFVLRPDPTRLAPSAPFDAEADAWRALEHGFEARLRKH</sequence>